<feature type="compositionally biased region" description="Basic and acidic residues" evidence="10">
    <location>
        <begin position="336"/>
        <end position="348"/>
    </location>
</feature>
<organism evidence="11 12">
    <name type="scientific">Glonium stellatum</name>
    <dbReference type="NCBI Taxonomy" id="574774"/>
    <lineage>
        <taxon>Eukaryota</taxon>
        <taxon>Fungi</taxon>
        <taxon>Dikarya</taxon>
        <taxon>Ascomycota</taxon>
        <taxon>Pezizomycotina</taxon>
        <taxon>Dothideomycetes</taxon>
        <taxon>Pleosporomycetidae</taxon>
        <taxon>Gloniales</taxon>
        <taxon>Gloniaceae</taxon>
        <taxon>Glonium</taxon>
    </lineage>
</organism>
<evidence type="ECO:0000256" key="4">
    <source>
        <dbReference type="ARBA" id="ARBA00023015"/>
    </source>
</evidence>
<evidence type="ECO:0000256" key="8">
    <source>
        <dbReference type="ARBA" id="ARBA00032018"/>
    </source>
</evidence>
<evidence type="ECO:0000313" key="12">
    <source>
        <dbReference type="Proteomes" id="UP000250140"/>
    </source>
</evidence>
<evidence type="ECO:0000256" key="7">
    <source>
        <dbReference type="ARBA" id="ARBA00023242"/>
    </source>
</evidence>
<dbReference type="EMBL" id="KV751118">
    <property type="protein sequence ID" value="OCL01521.1"/>
    <property type="molecule type" value="Genomic_DNA"/>
</dbReference>
<comment type="function">
    <text evidence="9">Component of the Mediator complex, a coactivator involved in the regulated transcription of nearly all RNA polymerase II-dependent genes. Mediator functions as a bridge to convey information from gene-specific regulatory proteins to the basal RNA polymerase II transcription machinery. Mediator is recruited to promoters by direct interactions with regulatory proteins and serves as a scaffold for the assembly of a functional preinitiation complex with RNA polymerase II and the general transcription factors.</text>
</comment>
<evidence type="ECO:0000256" key="1">
    <source>
        <dbReference type="ARBA" id="ARBA00004123"/>
    </source>
</evidence>
<evidence type="ECO:0000313" key="11">
    <source>
        <dbReference type="EMBL" id="OCL01521.1"/>
    </source>
</evidence>
<dbReference type="GO" id="GO:0006357">
    <property type="term" value="P:regulation of transcription by RNA polymerase II"/>
    <property type="evidence" value="ECO:0007669"/>
    <property type="project" value="InterPro"/>
</dbReference>
<keyword evidence="12" id="KW-1185">Reference proteome</keyword>
<evidence type="ECO:0000256" key="5">
    <source>
        <dbReference type="ARBA" id="ARBA00023159"/>
    </source>
</evidence>
<sequence length="383" mass="41068">MSTSPSKRQRLAGSFSPASPPYHLAKTVEQTKPPVVQPNTPTSPPYMSSISQPNGVPSSTATGQSSEITPPSSTIMSSQASQQPSAAMNHAFPTPASSTAGTVSFALKDSDGDAQMTDELLEAAAKMGGDVAMSDLHEYRRSDHDRQGEGSLASERASFERLNADMGSLFKLCENPHPISRPHPSQNLIELYGLTSIAASVARIDPVTGEKINKLRKSYEGKVKNLQIAGKNKAVKVSDEFTNLLQWPDQEWHNQKVHGKNVMDGLGADLLGMLDRAVQMAPGKLPAAEADKWRSLVATDDSVKSKAAVEITGKKPIQPTPNARSSAVPSPALKPSRPERTGTKRRYNETSFVGYGEGFGDDEIADSTGGEDDGRSRITKKKQ</sequence>
<dbReference type="Pfam" id="PF08633">
    <property type="entry name" value="Rox3"/>
    <property type="match status" value="1"/>
</dbReference>
<evidence type="ECO:0000256" key="10">
    <source>
        <dbReference type="SAM" id="MobiDB-lite"/>
    </source>
</evidence>
<feature type="compositionally biased region" description="Low complexity" evidence="10">
    <location>
        <begin position="77"/>
        <end position="87"/>
    </location>
</feature>
<feature type="region of interest" description="Disordered" evidence="10">
    <location>
        <begin position="1"/>
        <end position="94"/>
    </location>
</feature>
<name>A0A8E2EMV1_9PEZI</name>
<comment type="subcellular location">
    <subcellularLocation>
        <location evidence="1 9">Nucleus</location>
    </subcellularLocation>
</comment>
<dbReference type="GO" id="GO:0016592">
    <property type="term" value="C:mediator complex"/>
    <property type="evidence" value="ECO:0007669"/>
    <property type="project" value="InterPro"/>
</dbReference>
<reference evidence="11 12" key="1">
    <citation type="journal article" date="2016" name="Nat. Commun.">
        <title>Ectomycorrhizal ecology is imprinted in the genome of the dominant symbiotic fungus Cenococcum geophilum.</title>
        <authorList>
            <consortium name="DOE Joint Genome Institute"/>
            <person name="Peter M."/>
            <person name="Kohler A."/>
            <person name="Ohm R.A."/>
            <person name="Kuo A."/>
            <person name="Krutzmann J."/>
            <person name="Morin E."/>
            <person name="Arend M."/>
            <person name="Barry K.W."/>
            <person name="Binder M."/>
            <person name="Choi C."/>
            <person name="Clum A."/>
            <person name="Copeland A."/>
            <person name="Grisel N."/>
            <person name="Haridas S."/>
            <person name="Kipfer T."/>
            <person name="LaButti K."/>
            <person name="Lindquist E."/>
            <person name="Lipzen A."/>
            <person name="Maire R."/>
            <person name="Meier B."/>
            <person name="Mihaltcheva S."/>
            <person name="Molinier V."/>
            <person name="Murat C."/>
            <person name="Poggeler S."/>
            <person name="Quandt C.A."/>
            <person name="Sperisen C."/>
            <person name="Tritt A."/>
            <person name="Tisserant E."/>
            <person name="Crous P.W."/>
            <person name="Henrissat B."/>
            <person name="Nehls U."/>
            <person name="Egli S."/>
            <person name="Spatafora J.W."/>
            <person name="Grigoriev I.V."/>
            <person name="Martin F.M."/>
        </authorList>
    </citation>
    <scope>NUCLEOTIDE SEQUENCE [LARGE SCALE GENOMIC DNA]</scope>
    <source>
        <strain evidence="11 12">CBS 207.34</strain>
    </source>
</reference>
<accession>A0A8E2EMV1</accession>
<evidence type="ECO:0000256" key="2">
    <source>
        <dbReference type="ARBA" id="ARBA00009259"/>
    </source>
</evidence>
<feature type="region of interest" description="Disordered" evidence="10">
    <location>
        <begin position="312"/>
        <end position="383"/>
    </location>
</feature>
<keyword evidence="4 9" id="KW-0805">Transcription regulation</keyword>
<keyword evidence="7 9" id="KW-0539">Nucleus</keyword>
<evidence type="ECO:0000256" key="9">
    <source>
        <dbReference type="RuleBase" id="RU364151"/>
    </source>
</evidence>
<comment type="similarity">
    <text evidence="2 9">Belongs to the Mediator complex subunit 19 family.</text>
</comment>
<dbReference type="GO" id="GO:0003712">
    <property type="term" value="F:transcription coregulator activity"/>
    <property type="evidence" value="ECO:0007669"/>
    <property type="project" value="InterPro"/>
</dbReference>
<protein>
    <recommendedName>
        <fullName evidence="3 9">Mediator of RNA polymerase II transcription subunit 19</fullName>
    </recommendedName>
    <alternativeName>
        <fullName evidence="8 9">Mediator complex subunit 19</fullName>
    </alternativeName>
</protein>
<dbReference type="AlphaFoldDB" id="A0A8E2EMV1"/>
<feature type="compositionally biased region" description="Acidic residues" evidence="10">
    <location>
        <begin position="359"/>
        <end position="371"/>
    </location>
</feature>
<dbReference type="OrthoDB" id="2160599at2759"/>
<feature type="compositionally biased region" description="Polar residues" evidence="10">
    <location>
        <begin position="37"/>
        <end position="76"/>
    </location>
</feature>
<evidence type="ECO:0000256" key="6">
    <source>
        <dbReference type="ARBA" id="ARBA00023163"/>
    </source>
</evidence>
<evidence type="ECO:0000256" key="3">
    <source>
        <dbReference type="ARBA" id="ARBA00019615"/>
    </source>
</evidence>
<proteinExistence type="inferred from homology"/>
<keyword evidence="5 9" id="KW-0010">Activator</keyword>
<gene>
    <name evidence="9" type="primary">MED19</name>
    <name evidence="11" type="ORF">AOQ84DRAFT_248702</name>
</gene>
<feature type="non-terminal residue" evidence="11">
    <location>
        <position position="383"/>
    </location>
</feature>
<dbReference type="InterPro" id="IPR013942">
    <property type="entry name" value="Mediator_Med19_fun"/>
</dbReference>
<keyword evidence="6 9" id="KW-0804">Transcription</keyword>
<dbReference type="Proteomes" id="UP000250140">
    <property type="component" value="Unassembled WGS sequence"/>
</dbReference>
<comment type="subunit">
    <text evidence="9">Component of the Mediator complex.</text>
</comment>